<dbReference type="InterPro" id="IPR001694">
    <property type="entry name" value="NADH_UbQ_OxRdtase_su1/FPO"/>
</dbReference>
<gene>
    <name evidence="13" type="primary">ND1</name>
</gene>
<dbReference type="PROSITE" id="PS00668">
    <property type="entry name" value="COMPLEX1_ND1_2"/>
    <property type="match status" value="1"/>
</dbReference>
<feature type="transmembrane region" description="Helical" evidence="12">
    <location>
        <begin position="141"/>
        <end position="161"/>
    </location>
</feature>
<dbReference type="GO" id="GO:0009060">
    <property type="term" value="P:aerobic respiration"/>
    <property type="evidence" value="ECO:0007669"/>
    <property type="project" value="TreeGrafter"/>
</dbReference>
<dbReference type="Pfam" id="PF00146">
    <property type="entry name" value="NADHdh"/>
    <property type="match status" value="1"/>
</dbReference>
<evidence type="ECO:0000256" key="11">
    <source>
        <dbReference type="RuleBase" id="RU000473"/>
    </source>
</evidence>
<comment type="subcellular location">
    <subcellularLocation>
        <location evidence="10">Mitochondrion inner membrane</location>
        <topology evidence="10">Multi-pass membrane protein</topology>
    </subcellularLocation>
    <subcellularLocation>
        <location evidence="2">Mitochondrion membrane</location>
        <topology evidence="2">Multi-pass membrane protein</topology>
    </subcellularLocation>
</comment>
<evidence type="ECO:0000256" key="3">
    <source>
        <dbReference type="ARBA" id="ARBA00010535"/>
    </source>
</evidence>
<keyword evidence="10" id="KW-0520">NAD</keyword>
<keyword evidence="5" id="KW-0813">Transport</keyword>
<keyword evidence="11 13" id="KW-0496">Mitochondrion</keyword>
<comment type="function">
    <text evidence="1">Core subunit of the mitochondrial membrane respiratory chain NADH dehydrogenase (Complex I) that is believed to belong to the minimal assembly required for catalysis. Complex I functions in the transfer of electrons from NADH to the respiratory chain. The immediate electron acceptor for the enzyme is believed to be ubiquinone.</text>
</comment>
<organism evidence="13">
    <name type="scientific">Pholcus sp. HCP-2014</name>
    <dbReference type="NCBI Taxonomy" id="1519082"/>
    <lineage>
        <taxon>Eukaryota</taxon>
        <taxon>Metazoa</taxon>
        <taxon>Ecdysozoa</taxon>
        <taxon>Arthropoda</taxon>
        <taxon>Chelicerata</taxon>
        <taxon>Arachnida</taxon>
        <taxon>Araneae</taxon>
        <taxon>Araneomorphae</taxon>
        <taxon>Haplogynae</taxon>
        <taxon>Pholcoidea</taxon>
        <taxon>Pholcidae</taxon>
        <taxon>Pholcus</taxon>
    </lineage>
</organism>
<accession>A0A0U1V1C4</accession>
<dbReference type="HAMAP" id="MF_01350">
    <property type="entry name" value="NDH1_NuoH"/>
    <property type="match status" value="1"/>
</dbReference>
<evidence type="ECO:0000256" key="9">
    <source>
        <dbReference type="ARBA" id="ARBA00023136"/>
    </source>
</evidence>
<geneLocation type="mitochondrion" evidence="13"/>
<evidence type="ECO:0000256" key="10">
    <source>
        <dbReference type="RuleBase" id="RU000471"/>
    </source>
</evidence>
<evidence type="ECO:0000256" key="2">
    <source>
        <dbReference type="ARBA" id="ARBA00004225"/>
    </source>
</evidence>
<dbReference type="EMBL" id="KJ782458">
    <property type="protein sequence ID" value="AIG24325.1"/>
    <property type="molecule type" value="Genomic_DNA"/>
</dbReference>
<proteinExistence type="inferred from homology"/>
<feature type="transmembrane region" description="Helical" evidence="12">
    <location>
        <begin position="279"/>
        <end position="296"/>
    </location>
</feature>
<feature type="transmembrane region" description="Helical" evidence="12">
    <location>
        <begin position="6"/>
        <end position="23"/>
    </location>
</feature>
<evidence type="ECO:0000256" key="7">
    <source>
        <dbReference type="ARBA" id="ARBA00022989"/>
    </source>
</evidence>
<dbReference type="GO" id="GO:0008137">
    <property type="term" value="F:NADH dehydrogenase (ubiquinone) activity"/>
    <property type="evidence" value="ECO:0007669"/>
    <property type="project" value="UniProtKB-EC"/>
</dbReference>
<evidence type="ECO:0000256" key="6">
    <source>
        <dbReference type="ARBA" id="ARBA00022692"/>
    </source>
</evidence>
<dbReference type="EC" id="7.1.1.2" evidence="11"/>
<evidence type="ECO:0000313" key="13">
    <source>
        <dbReference type="EMBL" id="AIG24325.1"/>
    </source>
</evidence>
<keyword evidence="6 10" id="KW-0812">Transmembrane</keyword>
<dbReference type="GO" id="GO:0005743">
    <property type="term" value="C:mitochondrial inner membrane"/>
    <property type="evidence" value="ECO:0007669"/>
    <property type="project" value="UniProtKB-SubCell"/>
</dbReference>
<dbReference type="InterPro" id="IPR018086">
    <property type="entry name" value="NADH_UbQ_OxRdtase_su1_CS"/>
</dbReference>
<evidence type="ECO:0000256" key="12">
    <source>
        <dbReference type="SAM" id="Phobius"/>
    </source>
</evidence>
<comment type="catalytic activity">
    <reaction evidence="11">
        <text>a ubiquinone + NADH + 5 H(+)(in) = a ubiquinol + NAD(+) + 4 H(+)(out)</text>
        <dbReference type="Rhea" id="RHEA:29091"/>
        <dbReference type="Rhea" id="RHEA-COMP:9565"/>
        <dbReference type="Rhea" id="RHEA-COMP:9566"/>
        <dbReference type="ChEBI" id="CHEBI:15378"/>
        <dbReference type="ChEBI" id="CHEBI:16389"/>
        <dbReference type="ChEBI" id="CHEBI:17976"/>
        <dbReference type="ChEBI" id="CHEBI:57540"/>
        <dbReference type="ChEBI" id="CHEBI:57945"/>
        <dbReference type="EC" id="7.1.1.2"/>
    </reaction>
</comment>
<keyword evidence="7 12" id="KW-1133">Transmembrane helix</keyword>
<dbReference type="GO" id="GO:0003954">
    <property type="term" value="F:NADH dehydrogenase activity"/>
    <property type="evidence" value="ECO:0007669"/>
    <property type="project" value="TreeGrafter"/>
</dbReference>
<feature type="transmembrane region" description="Helical" evidence="12">
    <location>
        <begin position="173"/>
        <end position="192"/>
    </location>
</feature>
<feature type="transmembrane region" description="Helical" evidence="12">
    <location>
        <begin position="70"/>
        <end position="89"/>
    </location>
</feature>
<feature type="transmembrane region" description="Helical" evidence="12">
    <location>
        <begin position="101"/>
        <end position="120"/>
    </location>
</feature>
<reference evidence="13" key="1">
    <citation type="journal article" date="2014" name="Mitochondrial DNA">
        <title>The complete mitochondrial genome of long-legs spider Pholcus sp. (Araneae: Pholcidae).</title>
        <authorList>
            <person name="Pan W.J."/>
            <person name="Fang H.Y."/>
            <person name="Zhang P."/>
            <person name="Pan H.C."/>
        </authorList>
    </citation>
    <scope>NUCLEOTIDE SEQUENCE</scope>
</reference>
<comment type="similarity">
    <text evidence="3 10">Belongs to the complex I subunit 1 family.</text>
</comment>
<evidence type="ECO:0000256" key="1">
    <source>
        <dbReference type="ARBA" id="ARBA00003257"/>
    </source>
</evidence>
<keyword evidence="8 11" id="KW-0830">Ubiquinone</keyword>
<sequence length="297" mass="33927">MMPLSILLMAISILIAVAFFTILERKFLSYSQIRKGPNKISMLGMLQPIADAMKLLTKSQQNMESSNTDLSFYTPMLALLTSLIIFPIIPLSMYPLLDNNFNMILFLVISSMMVYVLLSIGWSSNSKYSHMGAIRTVAQMISYEISFFLLALNIMLMAHSFNTTLMKHHQSMLWFIMGMTPMFIVWIISCSAEVNRTPFDFAEGESELVSGFNVEYSGGHFALIFLAEYASIILMSLLTSILFCPLFIMPPMMALIFLWLRATLPRFRYDMLMNLNWKMFLPFTLLVITPMFTAAML</sequence>
<feature type="transmembrane region" description="Helical" evidence="12">
    <location>
        <begin position="232"/>
        <end position="259"/>
    </location>
</feature>
<dbReference type="PANTHER" id="PTHR11432:SF3">
    <property type="entry name" value="NADH-UBIQUINONE OXIDOREDUCTASE CHAIN 1"/>
    <property type="match status" value="1"/>
</dbReference>
<dbReference type="AlphaFoldDB" id="A0A0U1V1C4"/>
<keyword evidence="9 12" id="KW-0472">Membrane</keyword>
<protein>
    <recommendedName>
        <fullName evidence="4 11">NADH-ubiquinone oxidoreductase chain 1</fullName>
        <ecNumber evidence="11">7.1.1.2</ecNumber>
    </recommendedName>
</protein>
<evidence type="ECO:0000256" key="4">
    <source>
        <dbReference type="ARBA" id="ARBA00021009"/>
    </source>
</evidence>
<evidence type="ECO:0000256" key="8">
    <source>
        <dbReference type="ARBA" id="ARBA00023075"/>
    </source>
</evidence>
<dbReference type="PANTHER" id="PTHR11432">
    <property type="entry name" value="NADH DEHYDROGENASE SUBUNIT 1"/>
    <property type="match status" value="1"/>
</dbReference>
<evidence type="ECO:0000256" key="5">
    <source>
        <dbReference type="ARBA" id="ARBA00022448"/>
    </source>
</evidence>
<name>A0A0U1V1C4_9ARAC</name>